<accession>F5XME7</accession>
<dbReference type="RefSeq" id="WP_013864264.1">
    <property type="nucleotide sequence ID" value="NC_015635.1"/>
</dbReference>
<evidence type="ECO:0000256" key="4">
    <source>
        <dbReference type="SAM" id="MobiDB-lite"/>
    </source>
</evidence>
<dbReference type="InterPro" id="IPR050153">
    <property type="entry name" value="Metal_Ion_Import_ABC"/>
</dbReference>
<dbReference type="GO" id="GO:0005524">
    <property type="term" value="F:ATP binding"/>
    <property type="evidence" value="ECO:0007669"/>
    <property type="project" value="UniProtKB-KW"/>
</dbReference>
<dbReference type="STRING" id="1032480.MLP_33900"/>
<evidence type="ECO:0000313" key="7">
    <source>
        <dbReference type="Proteomes" id="UP000007947"/>
    </source>
</evidence>
<organism evidence="6 7">
    <name type="scientific">Microlunatus phosphovorus (strain ATCC 700054 / DSM 10555 / JCM 9379 / NBRC 101784 / NCIMB 13414 / VKM Ac-1990 / NM-1)</name>
    <dbReference type="NCBI Taxonomy" id="1032480"/>
    <lineage>
        <taxon>Bacteria</taxon>
        <taxon>Bacillati</taxon>
        <taxon>Actinomycetota</taxon>
        <taxon>Actinomycetes</taxon>
        <taxon>Propionibacteriales</taxon>
        <taxon>Propionibacteriaceae</taxon>
        <taxon>Microlunatus</taxon>
    </lineage>
</organism>
<dbReference type="InterPro" id="IPR003439">
    <property type="entry name" value="ABC_transporter-like_ATP-bd"/>
</dbReference>
<dbReference type="InterPro" id="IPR027417">
    <property type="entry name" value="P-loop_NTPase"/>
</dbReference>
<dbReference type="InterPro" id="IPR017871">
    <property type="entry name" value="ABC_transporter-like_CS"/>
</dbReference>
<dbReference type="EMBL" id="AP012204">
    <property type="protein sequence ID" value="BAK36404.1"/>
    <property type="molecule type" value="Genomic_DNA"/>
</dbReference>
<feature type="domain" description="ABC transporter" evidence="5">
    <location>
        <begin position="22"/>
        <end position="255"/>
    </location>
</feature>
<dbReference type="GO" id="GO:0016887">
    <property type="term" value="F:ATP hydrolysis activity"/>
    <property type="evidence" value="ECO:0007669"/>
    <property type="project" value="InterPro"/>
</dbReference>
<dbReference type="SUPFAM" id="SSF52540">
    <property type="entry name" value="P-loop containing nucleoside triphosphate hydrolases"/>
    <property type="match status" value="1"/>
</dbReference>
<name>F5XME7_MICPN</name>
<sequence>MPLSSPADSKSTGSGASADPVLRVEDLSVFLGGLPVLRGISMSVRAGEAVALLGGNGSGKSTLVRAALGLLPVERGSISLFGSPLGTFRRWSRIGYVPQRSTAPASGATVAEVVSSGRLALRKPFIPRSAKDKRAVHDALELVGMGGRAKSDVRELSGGQQQRVLIARALAGEPELLVLDEPTAGVDLEHQHVLADVISARVNAGLAVVVVLHEVGPLTPLIDRGVLLREGRVIAQGPLAELQHTTGQLLAHRRTGHEHVDPEPEGWLEGTVDH</sequence>
<dbReference type="AlphaFoldDB" id="F5XME7"/>
<dbReference type="HOGENOM" id="CLU_000604_1_11_11"/>
<keyword evidence="7" id="KW-1185">Reference proteome</keyword>
<dbReference type="PROSITE" id="PS00211">
    <property type="entry name" value="ABC_TRANSPORTER_1"/>
    <property type="match status" value="1"/>
</dbReference>
<protein>
    <submittedName>
        <fullName evidence="6">Putative metal ABC transporter ATP-binding protein</fullName>
    </submittedName>
</protein>
<keyword evidence="2" id="KW-0547">Nucleotide-binding</keyword>
<evidence type="ECO:0000259" key="5">
    <source>
        <dbReference type="PROSITE" id="PS50893"/>
    </source>
</evidence>
<dbReference type="PANTHER" id="PTHR42734">
    <property type="entry name" value="METAL TRANSPORT SYSTEM ATP-BINDING PROTEIN TM_0124-RELATED"/>
    <property type="match status" value="1"/>
</dbReference>
<keyword evidence="3 6" id="KW-0067">ATP-binding</keyword>
<evidence type="ECO:0000256" key="2">
    <source>
        <dbReference type="ARBA" id="ARBA00022741"/>
    </source>
</evidence>
<feature type="region of interest" description="Disordered" evidence="4">
    <location>
        <begin position="255"/>
        <end position="274"/>
    </location>
</feature>
<dbReference type="OrthoDB" id="5296765at2"/>
<dbReference type="Proteomes" id="UP000007947">
    <property type="component" value="Chromosome"/>
</dbReference>
<evidence type="ECO:0000256" key="1">
    <source>
        <dbReference type="ARBA" id="ARBA00022448"/>
    </source>
</evidence>
<keyword evidence="1" id="KW-0813">Transport</keyword>
<evidence type="ECO:0000256" key="3">
    <source>
        <dbReference type="ARBA" id="ARBA00022840"/>
    </source>
</evidence>
<dbReference type="InterPro" id="IPR003593">
    <property type="entry name" value="AAA+_ATPase"/>
</dbReference>
<dbReference type="Gene3D" id="3.40.50.300">
    <property type="entry name" value="P-loop containing nucleotide triphosphate hydrolases"/>
    <property type="match status" value="1"/>
</dbReference>
<dbReference type="KEGG" id="mph:MLP_33900"/>
<dbReference type="PROSITE" id="PS50893">
    <property type="entry name" value="ABC_TRANSPORTER_2"/>
    <property type="match status" value="1"/>
</dbReference>
<gene>
    <name evidence="6" type="ordered locus">MLP_33900</name>
</gene>
<reference evidence="6 7" key="1">
    <citation type="submission" date="2011-05" db="EMBL/GenBank/DDBJ databases">
        <title>Whole genome sequence of Microlunatus phosphovorus NM-1.</title>
        <authorList>
            <person name="Hosoyama A."/>
            <person name="Sasaki K."/>
            <person name="Harada T."/>
            <person name="Igarashi R."/>
            <person name="Kawakoshi A."/>
            <person name="Sasagawa M."/>
            <person name="Fukada J."/>
            <person name="Nakamura S."/>
            <person name="Katano Y."/>
            <person name="Hanada S."/>
            <person name="Kamagata Y."/>
            <person name="Nakamura N."/>
            <person name="Yamazaki S."/>
            <person name="Fujita N."/>
        </authorList>
    </citation>
    <scope>NUCLEOTIDE SEQUENCE [LARGE SCALE GENOMIC DNA]</scope>
    <source>
        <strain evidence="7">ATCC 700054 / DSM 10555 / JCM 9379 / NBRC 101784 / NCIMB 13414 / VKM Ac-1990 / NM-1</strain>
    </source>
</reference>
<dbReference type="SMART" id="SM00382">
    <property type="entry name" value="AAA"/>
    <property type="match status" value="1"/>
</dbReference>
<evidence type="ECO:0000313" key="6">
    <source>
        <dbReference type="EMBL" id="BAK36404.1"/>
    </source>
</evidence>
<dbReference type="Pfam" id="PF00005">
    <property type="entry name" value="ABC_tran"/>
    <property type="match status" value="1"/>
</dbReference>
<proteinExistence type="predicted"/>
<dbReference type="eggNOG" id="COG1121">
    <property type="taxonomic scope" value="Bacteria"/>
</dbReference>